<dbReference type="OrthoDB" id="10009520at2759"/>
<feature type="compositionally biased region" description="Acidic residues" evidence="6">
    <location>
        <begin position="335"/>
        <end position="348"/>
    </location>
</feature>
<name>A0A2C5XKM7_9HYPO</name>
<feature type="region of interest" description="Disordered" evidence="6">
    <location>
        <begin position="335"/>
        <end position="355"/>
    </location>
</feature>
<evidence type="ECO:0000256" key="2">
    <source>
        <dbReference type="ARBA" id="ARBA00022723"/>
    </source>
</evidence>
<dbReference type="PANTHER" id="PTHR22770">
    <property type="entry name" value="UBIQUITIN CONJUGATING ENZYME 7 INTERACTING PROTEIN-RELATED"/>
    <property type="match status" value="1"/>
</dbReference>
<evidence type="ECO:0000256" key="4">
    <source>
        <dbReference type="ARBA" id="ARBA00022786"/>
    </source>
</evidence>
<dbReference type="Proteomes" id="UP000226431">
    <property type="component" value="Unassembled WGS sequence"/>
</dbReference>
<dbReference type="Pfam" id="PF26200">
    <property type="entry name" value="Rcat_RNF216"/>
    <property type="match status" value="1"/>
</dbReference>
<keyword evidence="7" id="KW-0812">Transmembrane</keyword>
<feature type="domain" description="E3 ubiquitin-protein ligase RNF216 RING finger HC subclass" evidence="9">
    <location>
        <begin position="255"/>
        <end position="371"/>
    </location>
</feature>
<keyword evidence="5" id="KW-0862">Zinc</keyword>
<comment type="caution">
    <text evidence="10">The sequence shown here is derived from an EMBL/GenBank/DDBJ whole genome shotgun (WGS) entry which is preliminary data.</text>
</comment>
<evidence type="ECO:0000256" key="6">
    <source>
        <dbReference type="SAM" id="MobiDB-lite"/>
    </source>
</evidence>
<dbReference type="EMBL" id="NJES01001360">
    <property type="protein sequence ID" value="PHH65808.1"/>
    <property type="molecule type" value="Genomic_DNA"/>
</dbReference>
<evidence type="ECO:0000259" key="9">
    <source>
        <dbReference type="Pfam" id="PF26191"/>
    </source>
</evidence>
<evidence type="ECO:0000256" key="7">
    <source>
        <dbReference type="SAM" id="Phobius"/>
    </source>
</evidence>
<evidence type="ECO:0000256" key="3">
    <source>
        <dbReference type="ARBA" id="ARBA00022771"/>
    </source>
</evidence>
<dbReference type="Pfam" id="PF26112">
    <property type="entry name" value="UBA_RNF216"/>
    <property type="match status" value="1"/>
</dbReference>
<sequence>MVFSGLLSPSSDKASTASRSRSGSDGLIYDEAQLPCVPPERPNLRDLNNSLEALAAVFPDVQTDVFRELLTKFDGESRLALVAEALLKNRVAWVKGRWRTVTEDGGGGVCKADSFRSPEYAQAVRALAWHEFRGLSRSTMNAVLAESNHSYLEARRTLVALSSQSWRFTISSMLRRRKPMATGEAERHPLVVWRAIGGEGVVMPAIRPTGSAELDRELFDALVRPLQTRERKARDAADRRLALGMNRDEAERVGAVHECACCFSTAVFEQFTCCNEAGHMMCFRCVLHATKEALFGQSWLSSFRMDTGTLRCLAVEGDGCSGYIPADQLRRALTADDDDDDDDDDEDEHTPGADMVRRLDERLAEHNLATSRLALTRCPFCSYSEVDEATLTGARPRFTTGAMAVLAVVAALLLLSLPVALVSALACAVMGSERSAWRMLRQSWQRAMHRVQRRRRGLRFRCQSPRCGRQSCLSCHKPWTDVHICHESSLLALRTQVETAMSMAIKRVCPRCDTSFVKNSGCNKLTCPCGYKIGGCGPGLSRVSPL</sequence>
<evidence type="ECO:0000313" key="10">
    <source>
        <dbReference type="EMBL" id="PHH65808.1"/>
    </source>
</evidence>
<dbReference type="PANTHER" id="PTHR22770:SF42">
    <property type="entry name" value="FINGER PROTEIN (ZIN), PUTATIVE (AFU_ORTHOLOGUE AFUA_4G03910)-RELATED"/>
    <property type="match status" value="1"/>
</dbReference>
<keyword evidence="7" id="KW-1133">Transmembrane helix</keyword>
<dbReference type="CDD" id="cd16630">
    <property type="entry name" value="RING-HC_RBR_RNF216"/>
    <property type="match status" value="1"/>
</dbReference>
<dbReference type="InterPro" id="IPR047544">
    <property type="entry name" value="RING-HC_RBR_RNF216"/>
</dbReference>
<keyword evidence="2" id="KW-0479">Metal-binding</keyword>
<gene>
    <name evidence="10" type="ORF">CDD80_989</name>
</gene>
<comment type="pathway">
    <text evidence="1">Protein modification; protein ubiquitination.</text>
</comment>
<protein>
    <recommendedName>
        <fullName evidence="12">RING-type domain-containing protein</fullName>
    </recommendedName>
</protein>
<feature type="region of interest" description="Disordered" evidence="6">
    <location>
        <begin position="1"/>
        <end position="25"/>
    </location>
</feature>
<keyword evidence="7" id="KW-0472">Membrane</keyword>
<evidence type="ECO:0000259" key="8">
    <source>
        <dbReference type="Pfam" id="PF26112"/>
    </source>
</evidence>
<feature type="domain" description="E3 ubiquitin-protein ligase RNF216 UBA" evidence="8">
    <location>
        <begin position="114"/>
        <end position="253"/>
    </location>
</feature>
<keyword evidence="4" id="KW-0833">Ubl conjugation pathway</keyword>
<organism evidence="10 11">
    <name type="scientific">Ophiocordyceps camponoti-rufipedis</name>
    <dbReference type="NCBI Taxonomy" id="2004952"/>
    <lineage>
        <taxon>Eukaryota</taxon>
        <taxon>Fungi</taxon>
        <taxon>Dikarya</taxon>
        <taxon>Ascomycota</taxon>
        <taxon>Pezizomycotina</taxon>
        <taxon>Sordariomycetes</taxon>
        <taxon>Hypocreomycetidae</taxon>
        <taxon>Hypocreales</taxon>
        <taxon>Ophiocordycipitaceae</taxon>
        <taxon>Ophiocordyceps</taxon>
    </lineage>
</organism>
<keyword evidence="3" id="KW-0863">Zinc-finger</keyword>
<dbReference type="AlphaFoldDB" id="A0A2C5XKM7"/>
<feature type="transmembrane region" description="Helical" evidence="7">
    <location>
        <begin position="402"/>
        <end position="431"/>
    </location>
</feature>
<dbReference type="InterPro" id="IPR051628">
    <property type="entry name" value="LUBAC_E3_Ligases"/>
</dbReference>
<dbReference type="STRING" id="2004952.A0A2C5XKM7"/>
<evidence type="ECO:0008006" key="12">
    <source>
        <dbReference type="Google" id="ProtNLM"/>
    </source>
</evidence>
<reference evidence="10 11" key="1">
    <citation type="submission" date="2017-06" db="EMBL/GenBank/DDBJ databases">
        <title>Ant-infecting Ophiocordyceps genomes reveal a high diversity of potential behavioral manipulation genes and a possible major role for enterotoxins.</title>
        <authorList>
            <person name="De Bekker C."/>
            <person name="Evans H.C."/>
            <person name="Brachmann A."/>
            <person name="Hughes D.P."/>
        </authorList>
    </citation>
    <scope>NUCLEOTIDE SEQUENCE [LARGE SCALE GENOMIC DNA]</scope>
    <source>
        <strain evidence="10 11">Map16</strain>
    </source>
</reference>
<accession>A0A2C5XKM7</accession>
<evidence type="ECO:0000256" key="1">
    <source>
        <dbReference type="ARBA" id="ARBA00004906"/>
    </source>
</evidence>
<dbReference type="InterPro" id="IPR058758">
    <property type="entry name" value="UBA_RNF216"/>
</dbReference>
<proteinExistence type="predicted"/>
<evidence type="ECO:0000313" key="11">
    <source>
        <dbReference type="Proteomes" id="UP000226431"/>
    </source>
</evidence>
<keyword evidence="11" id="KW-1185">Reference proteome</keyword>
<feature type="compositionally biased region" description="Polar residues" evidence="6">
    <location>
        <begin position="7"/>
        <end position="23"/>
    </location>
</feature>
<evidence type="ECO:0000256" key="5">
    <source>
        <dbReference type="ARBA" id="ARBA00022833"/>
    </source>
</evidence>
<dbReference type="GO" id="GO:0008270">
    <property type="term" value="F:zinc ion binding"/>
    <property type="evidence" value="ECO:0007669"/>
    <property type="project" value="UniProtKB-KW"/>
</dbReference>
<dbReference type="SUPFAM" id="SSF57850">
    <property type="entry name" value="RING/U-box"/>
    <property type="match status" value="1"/>
</dbReference>
<dbReference type="Pfam" id="PF26191">
    <property type="entry name" value="RING-HC_RBR_RNF216"/>
    <property type="match status" value="1"/>
</dbReference>